<evidence type="ECO:0000313" key="3">
    <source>
        <dbReference type="Proteomes" id="UP000184196"/>
    </source>
</evidence>
<dbReference type="InterPro" id="IPR002716">
    <property type="entry name" value="PIN_dom"/>
</dbReference>
<dbReference type="OrthoDB" id="13900at2"/>
<feature type="domain" description="PIN" evidence="1">
    <location>
        <begin position="10"/>
        <end position="126"/>
    </location>
</feature>
<dbReference type="Gene3D" id="3.40.50.1010">
    <property type="entry name" value="5'-nuclease"/>
    <property type="match status" value="1"/>
</dbReference>
<proteinExistence type="predicted"/>
<name>A0A1M4WIW4_9FIRM</name>
<reference evidence="3" key="1">
    <citation type="submission" date="2016-11" db="EMBL/GenBank/DDBJ databases">
        <authorList>
            <person name="Varghese N."/>
            <person name="Submissions S."/>
        </authorList>
    </citation>
    <scope>NUCLEOTIDE SEQUENCE [LARGE SCALE GENOMIC DNA]</scope>
    <source>
        <strain evidence="3">DSM 11792</strain>
    </source>
</reference>
<organism evidence="2 3">
    <name type="scientific">Desulfofundulus australicus DSM 11792</name>
    <dbReference type="NCBI Taxonomy" id="1121425"/>
    <lineage>
        <taxon>Bacteria</taxon>
        <taxon>Bacillati</taxon>
        <taxon>Bacillota</taxon>
        <taxon>Clostridia</taxon>
        <taxon>Eubacteriales</taxon>
        <taxon>Peptococcaceae</taxon>
        <taxon>Desulfofundulus</taxon>
    </lineage>
</organism>
<dbReference type="CDD" id="cd18692">
    <property type="entry name" value="PIN_VapC-like"/>
    <property type="match status" value="1"/>
</dbReference>
<gene>
    <name evidence="2" type="ORF">SAMN02745218_00841</name>
</gene>
<evidence type="ECO:0000313" key="2">
    <source>
        <dbReference type="EMBL" id="SHE81178.1"/>
    </source>
</evidence>
<keyword evidence="3" id="KW-1185">Reference proteome</keyword>
<dbReference type="AlphaFoldDB" id="A0A1M4WIW4"/>
<protein>
    <submittedName>
        <fullName evidence="2">Predicted nucleic acid-binding protein, contains PIN domain</fullName>
    </submittedName>
</protein>
<dbReference type="Proteomes" id="UP000184196">
    <property type="component" value="Unassembled WGS sequence"/>
</dbReference>
<evidence type="ECO:0000259" key="1">
    <source>
        <dbReference type="Pfam" id="PF01850"/>
    </source>
</evidence>
<sequence length="148" mass="16652">MTGKNSNRQFVDANVLVYAHDLSAGGKHVRAKALVEELWQSGEGCLSVQVLQEFYVTVTQKVRRPLAPETASRIVEYLSNWHVHTPNVGDVLEAIRIHQRYAISFWDAMIIRSAAALGCKVIWSEDMNPGQYYVEVKVINPFAPDARP</sequence>
<dbReference type="InterPro" id="IPR029060">
    <property type="entry name" value="PIN-like_dom_sf"/>
</dbReference>
<dbReference type="SUPFAM" id="SSF88723">
    <property type="entry name" value="PIN domain-like"/>
    <property type="match status" value="1"/>
</dbReference>
<dbReference type="RefSeq" id="WP_073163432.1">
    <property type="nucleotide sequence ID" value="NZ_FQUW01000009.1"/>
</dbReference>
<dbReference type="EMBL" id="FQUW01000009">
    <property type="protein sequence ID" value="SHE81178.1"/>
    <property type="molecule type" value="Genomic_DNA"/>
</dbReference>
<accession>A0A1M4WIW4</accession>
<dbReference type="Pfam" id="PF01850">
    <property type="entry name" value="PIN"/>
    <property type="match status" value="1"/>
</dbReference>